<reference evidence="2 3" key="1">
    <citation type="submission" date="2024-01" db="EMBL/GenBank/DDBJ databases">
        <title>The complete chloroplast genome sequence of Lithospermum erythrorhizon: insights into the phylogenetic relationship among Boraginaceae species and the maternal lineages of purple gromwells.</title>
        <authorList>
            <person name="Okada T."/>
            <person name="Watanabe K."/>
        </authorList>
    </citation>
    <scope>NUCLEOTIDE SEQUENCE [LARGE SCALE GENOMIC DNA]</scope>
</reference>
<keyword evidence="3" id="KW-1185">Reference proteome</keyword>
<comment type="caution">
    <text evidence="2">The sequence shown here is derived from an EMBL/GenBank/DDBJ whole genome shotgun (WGS) entry which is preliminary data.</text>
</comment>
<name>A0AAV3NL26_LITER</name>
<organism evidence="2 3">
    <name type="scientific">Lithospermum erythrorhizon</name>
    <name type="common">Purple gromwell</name>
    <name type="synonym">Lithospermum officinale var. erythrorhizon</name>
    <dbReference type="NCBI Taxonomy" id="34254"/>
    <lineage>
        <taxon>Eukaryota</taxon>
        <taxon>Viridiplantae</taxon>
        <taxon>Streptophyta</taxon>
        <taxon>Embryophyta</taxon>
        <taxon>Tracheophyta</taxon>
        <taxon>Spermatophyta</taxon>
        <taxon>Magnoliopsida</taxon>
        <taxon>eudicotyledons</taxon>
        <taxon>Gunneridae</taxon>
        <taxon>Pentapetalae</taxon>
        <taxon>asterids</taxon>
        <taxon>lamiids</taxon>
        <taxon>Boraginales</taxon>
        <taxon>Boraginaceae</taxon>
        <taxon>Boraginoideae</taxon>
        <taxon>Lithospermeae</taxon>
        <taxon>Lithospermum</taxon>
    </lineage>
</organism>
<dbReference type="Proteomes" id="UP001454036">
    <property type="component" value="Unassembled WGS sequence"/>
</dbReference>
<feature type="region of interest" description="Disordered" evidence="1">
    <location>
        <begin position="219"/>
        <end position="252"/>
    </location>
</feature>
<feature type="compositionally biased region" description="Polar residues" evidence="1">
    <location>
        <begin position="241"/>
        <end position="251"/>
    </location>
</feature>
<gene>
    <name evidence="2" type="ORF">LIER_00211</name>
</gene>
<dbReference type="AlphaFoldDB" id="A0AAV3NL26"/>
<sequence>MVSDKDLVMAMTVQPSPPPPRRIEPRNKLPLSCTFCHKTRHDISSCYAKNGYPEGWGDRGRGTAARGGRGGGAWPPWWHRTKLLTLLGNSESFSASRLSCKSPVKSCLIDTGASSHVTGDLTLLSHISGVSGHPICLPDGQLISAMKRGRDLTTRNLIGADERRDGLYHYRNIPGWQLFDLETKTYFVSRDVVFYESEFPYLASLDDSRGSRVPILPPSSVSECLDDEDEATPSVDGALSHNPSQVDTTTEPLFDSPSVVAVSAEASPEQEVSVPASVSSNGRIEVCEELGRGKRVKMPSVRLQDYVTNTVFHVSPSPASLAFPRKLGTPYFISHSVNCNHFSSGHRNFLAAITVGGEPKSYKETVVDQCNVKSVQDSIRYSMGL</sequence>
<evidence type="ECO:0000313" key="3">
    <source>
        <dbReference type="Proteomes" id="UP001454036"/>
    </source>
</evidence>
<proteinExistence type="predicted"/>
<evidence type="ECO:0000313" key="2">
    <source>
        <dbReference type="EMBL" id="GAA0138468.1"/>
    </source>
</evidence>
<evidence type="ECO:0000256" key="1">
    <source>
        <dbReference type="SAM" id="MobiDB-lite"/>
    </source>
</evidence>
<dbReference type="EMBL" id="BAABME010000014">
    <property type="protein sequence ID" value="GAA0138468.1"/>
    <property type="molecule type" value="Genomic_DNA"/>
</dbReference>
<accession>A0AAV3NL26</accession>
<protein>
    <submittedName>
        <fullName evidence="2">Uncharacterized protein</fullName>
    </submittedName>
</protein>